<dbReference type="Pfam" id="PF00854">
    <property type="entry name" value="PTR2"/>
    <property type="match status" value="2"/>
</dbReference>
<evidence type="ECO:0000259" key="13">
    <source>
        <dbReference type="PROSITE" id="PS50271"/>
    </source>
</evidence>
<sequence length="2082" mass="226503">MDEKARAGKSPRLKRRSSGSDPLEEAAGLTSDSSSIRRCRHVSCDQATIDLGIALIKASIDGPACDSFKCGTTEERGILVCLDCGSSLCALHARWHARMNRHWVALMHKRPNVAYCFSCEDAYFISRVRFGGTADEDFFPISTPKKDEKGNKVDNEAGCHASAATGAGSGGGTMAVLTSNVSPQRCCHVYKKGDVARVIKRIMLSDIAAACSDSMCDTTGRSLILVCLGCENPFCSGHADVHAKSTKHWNYLIYQSPYIVCCFVCKGIVFLGGQDKEEMPVDNATAGDASGSVIEHAHAIRGITNLGNTCYLNSLVQCLLALGRLRARMLRPEDTTGRLGTVLRYLFQDTDSVNNSGGLLNPSGLLRRVRMFVPESQVTSMHDSHEALCRLRTNLDEEERLMKYGALSVEAPTVIDSIFGGQLSVTKTCKCCSLSSVSHGIVFHDLSMPITPKKPLAKRVEPLWITKGRRSQRKRNTEKTHTIAEDGDSQNVMVKTSEPLGVDSTKVEQISQSKDAVQGPLQIQKDKVQGKAVDFLPQNVLSDAKVEGMDATRADSHIPEYLAPAPTFSPLREDDAQVALGIDVEKNGSAVRPEVSTEAKVTTSSAKVTAKDKGKTRSSNIICNKAQDINSLASIEECLELHFEAETVELTCENCSKFAQKLNKSVIQTRLSLLPPVLVIHLKRSLLQSDKVKGHVSFKEILDVGLFMDPSTEAKMTASSAKVTTKDKGKTQISDVVYDKAHDINSLASIEKCLELYLETEIEWTCENCSKVLKKPGIMSSTKEDTTAGDQSEQLEKSAHQVEENQNEQKDKNECPIQTRLIRKLPPVLTIHLMRYLEDLTKVIGHVSFKEILDVGQFMDPSSEDRDNSRYRLVGFVEHLGPSMYAGHYVAYVRPSPPQQTNGSSSWFRASDTDITEVSLEEGDEPPPQPPEPPLAGVSDFRGRPVYRATSGGWRSALFVAMLEMGCSFSYYGVSANLISYLTGPLGQSNASAANAWSGTARMLPLLGAVIFVYVSLYLVAFAQGFDKPCGLAFGAEQFDPGHPRESAARSSLFNWWFFSMAVGVAVAIAAVSYVQENVGWGVPFAVVSCASAVFLLGTPTYRLYAPPRPDTAMDGKRSSSSEEDARGALRRLLPIWAACVAYGVADAQIMTLFNKQGRMLDRRIGGVELPPAALQTIGPATIVLFVPIYDRAVVPALRRATGNPSGLTTLQRTGAGLATSLAAVEGRRLGAARAGRRPAMSWAWLVPQYASMGVADVLAAVGMQELFHGEMPEGRRSVGLALYCGAVGIGGFVSAALIAALDGVTRRDGGEGWFADDLDRGHLDYFYWLLAGVSAVALAMFLCFARSYAYRNKTLLTAMYSEKKKARARDGDGDRDAAERRRKGKAPCLEPPPTPPRAMAAAAVAEAGPSRGGCVPSRNPLKDPGDCEAVAIRDTDGEDCGHFSCDMDEIADIEMGMAARGDPMCEHETCLATGSNLMMVCPECGWCFCVGGLAHRAKPLGHIREHAYRRAHWVALRCEDPCEGYCFECEDSLAIESQMVADDGAGGGEEGYGCVVTGMPNLGNTCYLNALLQCLLVLGKLRARILGPGAPSGVLGDFLHDLFVGTNGPSYARRLLDPAMLLRCVRFRYPQFRGIAMQDCHELLCCLRDGLDEDERKWRAGKMQQGAPSAVAPTVIDSIFAGQLSVTLSCKCCSFKSDSEEVFHDLSMPLPPKGTPARSVASPPRNGRCISQQKTRMELFPAINKTNTEKIHAISEGGDAQVPASESEHMVMVKTSEPLEVDSNHLEQISQSKGDVHGPLQAPTREENTLIASGHGVERTVSAVLDSIKPEDSIEAKMDTLSAEVATEDKGKDRNRDAVYDKADDINSLASIEEILELHLKAEMIEKRCENCSNADQKASPISGKHGEQPVACTNVNGTVDGDQDEQDQGRGKQVNMGHSAHQVEENQYDRPDRNKGAIKTCLFSKLPPVLALHLKRNLWPLKLKVSGHVSFKETLDVKLFMHPSSEDKDNSSYRLVGVVEHLGLCMDAGHFVAYVRPSCPQQTNGSSLWFCASDADIREVSLEEVLKCEAYLLFYERIEG</sequence>
<evidence type="ECO:0000259" key="12">
    <source>
        <dbReference type="PROSITE" id="PS50235"/>
    </source>
</evidence>
<dbReference type="CDD" id="cd02667">
    <property type="entry name" value="Peptidase_C19K"/>
    <property type="match status" value="1"/>
</dbReference>
<dbReference type="eggNOG" id="KOG1873">
    <property type="taxonomic scope" value="Eukaryota"/>
</dbReference>
<reference evidence="14" key="2">
    <citation type="submission" date="2015-06" db="UniProtKB">
        <authorList>
            <consortium name="EnsemblPlants"/>
        </authorList>
    </citation>
    <scope>IDENTIFICATION</scope>
</reference>
<feature type="region of interest" description="Disordered" evidence="10">
    <location>
        <begin position="1"/>
        <end position="29"/>
    </location>
</feature>
<feature type="region of interest" description="Disordered" evidence="10">
    <location>
        <begin position="1709"/>
        <end position="1728"/>
    </location>
</feature>
<dbReference type="FunFam" id="1.20.1250.20:FF:001042">
    <property type="entry name" value="Oligopeptide transporter-like protein"/>
    <property type="match status" value="1"/>
</dbReference>
<comment type="similarity">
    <text evidence="2">Belongs to the peptidase C19 family.</text>
</comment>
<dbReference type="SUPFAM" id="SSF103473">
    <property type="entry name" value="MFS general substrate transporter"/>
    <property type="match status" value="1"/>
</dbReference>
<evidence type="ECO:0000256" key="8">
    <source>
        <dbReference type="ARBA" id="ARBA00023136"/>
    </source>
</evidence>
<feature type="region of interest" description="Disordered" evidence="10">
    <location>
        <begin position="780"/>
        <end position="815"/>
    </location>
</feature>
<dbReference type="GO" id="GO:0022857">
    <property type="term" value="F:transmembrane transporter activity"/>
    <property type="evidence" value="ECO:0007669"/>
    <property type="project" value="InterPro"/>
</dbReference>
<protein>
    <submittedName>
        <fullName evidence="14">Uncharacterized protein</fullName>
    </submittedName>
</protein>
<dbReference type="Gene3D" id="3.30.40.10">
    <property type="entry name" value="Zinc/RING finger domain, C3HC4 (zinc finger)"/>
    <property type="match status" value="1"/>
</dbReference>
<dbReference type="SUPFAM" id="SSF57850">
    <property type="entry name" value="RING/U-box"/>
    <property type="match status" value="2"/>
</dbReference>
<dbReference type="GO" id="GO:0005634">
    <property type="term" value="C:nucleus"/>
    <property type="evidence" value="ECO:0007669"/>
    <property type="project" value="TreeGrafter"/>
</dbReference>
<keyword evidence="8 11" id="KW-0472">Membrane</keyword>
<dbReference type="GO" id="GO:0005829">
    <property type="term" value="C:cytosol"/>
    <property type="evidence" value="ECO:0007669"/>
    <property type="project" value="TreeGrafter"/>
</dbReference>
<feature type="transmembrane region" description="Helical" evidence="11">
    <location>
        <begin position="1326"/>
        <end position="1346"/>
    </location>
</feature>
<accession>A0A0E0QLI3</accession>
<dbReference type="GO" id="GO:0004843">
    <property type="term" value="F:cysteine-type deubiquitinase activity"/>
    <property type="evidence" value="ECO:0007669"/>
    <property type="project" value="InterPro"/>
</dbReference>
<feature type="domain" description="USP" evidence="12">
    <location>
        <begin position="1558"/>
        <end position="2080"/>
    </location>
</feature>
<dbReference type="Gene3D" id="3.90.70.10">
    <property type="entry name" value="Cysteine proteinases"/>
    <property type="match status" value="5"/>
</dbReference>
<reference evidence="15" key="1">
    <citation type="submission" date="2013-06" db="EMBL/GenBank/DDBJ databases">
        <authorList>
            <person name="Zhao Q."/>
        </authorList>
    </citation>
    <scope>NUCLEOTIDE SEQUENCE</scope>
    <source>
        <strain evidence="15">cv. W1943</strain>
    </source>
</reference>
<keyword evidence="4" id="KW-0479">Metal-binding</keyword>
<dbReference type="SUPFAM" id="SSF54001">
    <property type="entry name" value="Cysteine proteinases"/>
    <property type="match status" value="3"/>
</dbReference>
<dbReference type="InterPro" id="IPR000109">
    <property type="entry name" value="POT_fam"/>
</dbReference>
<dbReference type="InterPro" id="IPR013083">
    <property type="entry name" value="Znf_RING/FYVE/PHD"/>
</dbReference>
<evidence type="ECO:0000256" key="3">
    <source>
        <dbReference type="ARBA" id="ARBA00022692"/>
    </source>
</evidence>
<dbReference type="GO" id="GO:0016020">
    <property type="term" value="C:membrane"/>
    <property type="evidence" value="ECO:0007669"/>
    <property type="project" value="UniProtKB-SubCell"/>
</dbReference>
<keyword evidence="7 11" id="KW-1133">Transmembrane helix</keyword>
<dbReference type="PROSITE" id="PS00972">
    <property type="entry name" value="USP_1"/>
    <property type="match status" value="2"/>
</dbReference>
<evidence type="ECO:0000256" key="11">
    <source>
        <dbReference type="SAM" id="Phobius"/>
    </source>
</evidence>
<dbReference type="GO" id="GO:0008270">
    <property type="term" value="F:zinc ion binding"/>
    <property type="evidence" value="ECO:0007669"/>
    <property type="project" value="UniProtKB-KW"/>
</dbReference>
<dbReference type="eggNOG" id="KOG1237">
    <property type="taxonomic scope" value="Eukaryota"/>
</dbReference>
<feature type="region of interest" description="Disordered" evidence="10">
    <location>
        <begin position="1368"/>
        <end position="1398"/>
    </location>
</feature>
<dbReference type="PROSITE" id="PS00973">
    <property type="entry name" value="USP_2"/>
    <property type="match status" value="2"/>
</dbReference>
<feature type="transmembrane region" description="Helical" evidence="11">
    <location>
        <begin position="1281"/>
        <end position="1306"/>
    </location>
</feature>
<dbReference type="Gene3D" id="1.20.1250.20">
    <property type="entry name" value="MFS general substrate transporter like domains"/>
    <property type="match status" value="1"/>
</dbReference>
<feature type="region of interest" description="Disordered" evidence="10">
    <location>
        <begin position="919"/>
        <end position="938"/>
    </location>
</feature>
<evidence type="ECO:0000256" key="6">
    <source>
        <dbReference type="ARBA" id="ARBA00022833"/>
    </source>
</evidence>
<dbReference type="InterPro" id="IPR018200">
    <property type="entry name" value="USP_CS"/>
</dbReference>
<keyword evidence="3 11" id="KW-0812">Transmembrane</keyword>
<evidence type="ECO:0000256" key="2">
    <source>
        <dbReference type="ARBA" id="ARBA00009085"/>
    </source>
</evidence>
<dbReference type="FunFam" id="3.90.70.10:FF:000155">
    <property type="entry name" value="Ubiquitinyl hydrolase 1"/>
    <property type="match status" value="2"/>
</dbReference>
<dbReference type="PANTHER" id="PTHR24006:SF807">
    <property type="entry name" value="OS08G0527100 PROTEIN"/>
    <property type="match status" value="1"/>
</dbReference>
<dbReference type="Gramene" id="ORUFI08G23770.1">
    <property type="protein sequence ID" value="ORUFI08G23770.1"/>
    <property type="gene ID" value="ORUFI08G23770"/>
</dbReference>
<evidence type="ECO:0000313" key="14">
    <source>
        <dbReference type="EnsemblPlants" id="ORUFI08G23770.1"/>
    </source>
</evidence>
<dbReference type="InterPro" id="IPR038765">
    <property type="entry name" value="Papain-like_cys_pep_sf"/>
</dbReference>
<feature type="compositionally biased region" description="Basic and acidic residues" evidence="10">
    <location>
        <begin position="1369"/>
        <end position="1380"/>
    </location>
</feature>
<dbReference type="InterPro" id="IPR028889">
    <property type="entry name" value="USP"/>
</dbReference>
<feature type="transmembrane region" description="Helical" evidence="11">
    <location>
        <begin position="1053"/>
        <end position="1075"/>
    </location>
</feature>
<keyword evidence="6" id="KW-0862">Zinc</keyword>
<dbReference type="GO" id="GO:0016579">
    <property type="term" value="P:protein deubiquitination"/>
    <property type="evidence" value="ECO:0007669"/>
    <property type="project" value="InterPro"/>
</dbReference>
<dbReference type="Proteomes" id="UP000008022">
    <property type="component" value="Unassembled WGS sequence"/>
</dbReference>
<feature type="domain" description="USP" evidence="12">
    <location>
        <begin position="301"/>
        <end position="951"/>
    </location>
</feature>
<dbReference type="PROSITE" id="PS50271">
    <property type="entry name" value="ZF_UBP"/>
    <property type="match status" value="1"/>
</dbReference>
<keyword evidence="15" id="KW-1185">Reference proteome</keyword>
<comment type="subcellular location">
    <subcellularLocation>
        <location evidence="1">Membrane</location>
        <topology evidence="1">Multi-pass membrane protein</topology>
    </subcellularLocation>
</comment>
<evidence type="ECO:0000256" key="9">
    <source>
        <dbReference type="PROSITE-ProRule" id="PRU00502"/>
    </source>
</evidence>
<feature type="transmembrane region" description="Helical" evidence="11">
    <location>
        <begin position="1081"/>
        <end position="1099"/>
    </location>
</feature>
<dbReference type="EnsemblPlants" id="ORUFI08G23770.1">
    <property type="protein sequence ID" value="ORUFI08G23770.1"/>
    <property type="gene ID" value="ORUFI08G23770"/>
</dbReference>
<dbReference type="PANTHER" id="PTHR24006">
    <property type="entry name" value="UBIQUITIN CARBOXYL-TERMINAL HYDROLASE"/>
    <property type="match status" value="1"/>
</dbReference>
<dbReference type="InterPro" id="IPR036259">
    <property type="entry name" value="MFS_trans_sf"/>
</dbReference>
<feature type="transmembrane region" description="Helical" evidence="11">
    <location>
        <begin position="1003"/>
        <end position="1023"/>
    </location>
</feature>
<feature type="compositionally biased region" description="Basic residues" evidence="10">
    <location>
        <begin position="7"/>
        <end position="17"/>
    </location>
</feature>
<keyword evidence="5 9" id="KW-0863">Zinc-finger</keyword>
<feature type="region of interest" description="Disordered" evidence="10">
    <location>
        <begin position="1918"/>
        <end position="1954"/>
    </location>
</feature>
<dbReference type="InterPro" id="IPR050164">
    <property type="entry name" value="Peptidase_C19"/>
</dbReference>
<evidence type="ECO:0000256" key="5">
    <source>
        <dbReference type="ARBA" id="ARBA00022771"/>
    </source>
</evidence>
<feature type="compositionally biased region" description="Basic and acidic residues" evidence="10">
    <location>
        <begin position="1943"/>
        <end position="1954"/>
    </location>
</feature>
<feature type="compositionally biased region" description="Basic and acidic residues" evidence="10">
    <location>
        <begin position="794"/>
        <end position="814"/>
    </location>
</feature>
<dbReference type="Pfam" id="PF00443">
    <property type="entry name" value="UCH"/>
    <property type="match status" value="3"/>
</dbReference>
<feature type="transmembrane region" description="Helical" evidence="11">
    <location>
        <begin position="1133"/>
        <end position="1153"/>
    </location>
</feature>
<evidence type="ECO:0000256" key="4">
    <source>
        <dbReference type="ARBA" id="ARBA00022723"/>
    </source>
</evidence>
<dbReference type="PROSITE" id="PS50235">
    <property type="entry name" value="USP_3"/>
    <property type="match status" value="2"/>
</dbReference>
<evidence type="ECO:0000313" key="15">
    <source>
        <dbReference type="Proteomes" id="UP000008022"/>
    </source>
</evidence>
<evidence type="ECO:0000256" key="10">
    <source>
        <dbReference type="SAM" id="MobiDB-lite"/>
    </source>
</evidence>
<dbReference type="HOGENOM" id="CLU_232656_0_0_1"/>
<dbReference type="InterPro" id="IPR001607">
    <property type="entry name" value="Znf_UBP"/>
</dbReference>
<organism evidence="14 15">
    <name type="scientific">Oryza rufipogon</name>
    <name type="common">Brownbeard rice</name>
    <name type="synonym">Asian wild rice</name>
    <dbReference type="NCBI Taxonomy" id="4529"/>
    <lineage>
        <taxon>Eukaryota</taxon>
        <taxon>Viridiplantae</taxon>
        <taxon>Streptophyta</taxon>
        <taxon>Embryophyta</taxon>
        <taxon>Tracheophyta</taxon>
        <taxon>Spermatophyta</taxon>
        <taxon>Magnoliopsida</taxon>
        <taxon>Liliopsida</taxon>
        <taxon>Poales</taxon>
        <taxon>Poaceae</taxon>
        <taxon>BOP clade</taxon>
        <taxon>Oryzoideae</taxon>
        <taxon>Oryzeae</taxon>
        <taxon>Oryzinae</taxon>
        <taxon>Oryza</taxon>
    </lineage>
</organism>
<proteinExistence type="inferred from homology"/>
<feature type="domain" description="UBP-type" evidence="13">
    <location>
        <begin position="37"/>
        <end position="143"/>
    </location>
</feature>
<evidence type="ECO:0000256" key="7">
    <source>
        <dbReference type="ARBA" id="ARBA00022989"/>
    </source>
</evidence>
<evidence type="ECO:0000256" key="1">
    <source>
        <dbReference type="ARBA" id="ARBA00004141"/>
    </source>
</evidence>
<name>A0A0E0QLI3_ORYRU</name>
<dbReference type="InterPro" id="IPR001394">
    <property type="entry name" value="Peptidase_C19_UCH"/>
</dbReference>
<dbReference type="CDD" id="cd02257">
    <property type="entry name" value="Peptidase_C19"/>
    <property type="match status" value="2"/>
</dbReference>